<name>A0A2K2UCU7_9ACTN</name>
<dbReference type="EMBL" id="PPEK01000003">
    <property type="protein sequence ID" value="PNV68062.1"/>
    <property type="molecule type" value="Genomic_DNA"/>
</dbReference>
<organism evidence="1 2">
    <name type="scientific">Enteroscipio rubneri</name>
    <dbReference type="NCBI Taxonomy" id="2070686"/>
    <lineage>
        <taxon>Bacteria</taxon>
        <taxon>Bacillati</taxon>
        <taxon>Actinomycetota</taxon>
        <taxon>Coriobacteriia</taxon>
        <taxon>Eggerthellales</taxon>
        <taxon>Eggerthellaceae</taxon>
        <taxon>Enteroscipio</taxon>
    </lineage>
</organism>
<dbReference type="OrthoDB" id="9795355at2"/>
<dbReference type="Pfam" id="PF01263">
    <property type="entry name" value="Aldose_epim"/>
    <property type="match status" value="1"/>
</dbReference>
<gene>
    <name evidence="1" type="ORF">C2L71_04295</name>
</gene>
<dbReference type="RefSeq" id="WP_103264540.1">
    <property type="nucleotide sequence ID" value="NZ_DBFOLS010000015.1"/>
</dbReference>
<sequence>MVWDMTIIALKNDTLSVLASSKGAELQSVVRNGAERLWSGDPAVWGRRAPLLFPLIGRLRNGWYANDGKRVGAPMHGFCRDRAFAVEQVSDSHVRFETVSDEGTRAVYPFDFRLCVEFSLEDNAIVKSHIVENTGNAPMPFELGGHEAYATCLLPGERMTDYFVRFEGLDTIEMFGMDEAGILTLPKIAVPLEDGRLTKTPEQLGIDTIVLENVPGSTIALASSANRCEVTVEFPDFPYLGIWTKAGQDDARYLCLEPWSALPDAHFSPRELAEKPGVRVLAPGERATLAYRMTFR</sequence>
<dbReference type="AlphaFoldDB" id="A0A2K2UCU7"/>
<keyword evidence="2" id="KW-1185">Reference proteome</keyword>
<dbReference type="InterPro" id="IPR011013">
    <property type="entry name" value="Gal_mutarotase_sf_dom"/>
</dbReference>
<dbReference type="CDD" id="cd09024">
    <property type="entry name" value="Aldose_epim_lacX"/>
    <property type="match status" value="1"/>
</dbReference>
<proteinExistence type="predicted"/>
<protein>
    <submittedName>
        <fullName evidence="1">Aldose epimerase</fullName>
    </submittedName>
</protein>
<dbReference type="SUPFAM" id="SSF74650">
    <property type="entry name" value="Galactose mutarotase-like"/>
    <property type="match status" value="1"/>
</dbReference>
<accession>A0A2K2UCU7</accession>
<dbReference type="InterPro" id="IPR008183">
    <property type="entry name" value="Aldose_1/G6P_1-epimerase"/>
</dbReference>
<dbReference type="GO" id="GO:0030246">
    <property type="term" value="F:carbohydrate binding"/>
    <property type="evidence" value="ECO:0007669"/>
    <property type="project" value="InterPro"/>
</dbReference>
<dbReference type="InterPro" id="IPR014718">
    <property type="entry name" value="GH-type_carb-bd"/>
</dbReference>
<dbReference type="Gene3D" id="2.70.98.10">
    <property type="match status" value="1"/>
</dbReference>
<dbReference type="GO" id="GO:0016853">
    <property type="term" value="F:isomerase activity"/>
    <property type="evidence" value="ECO:0007669"/>
    <property type="project" value="InterPro"/>
</dbReference>
<dbReference type="Proteomes" id="UP000236197">
    <property type="component" value="Unassembled WGS sequence"/>
</dbReference>
<comment type="caution">
    <text evidence="1">The sequence shown here is derived from an EMBL/GenBank/DDBJ whole genome shotgun (WGS) entry which is preliminary data.</text>
</comment>
<dbReference type="GO" id="GO:0005975">
    <property type="term" value="P:carbohydrate metabolic process"/>
    <property type="evidence" value="ECO:0007669"/>
    <property type="project" value="InterPro"/>
</dbReference>
<evidence type="ECO:0000313" key="1">
    <source>
        <dbReference type="EMBL" id="PNV68062.1"/>
    </source>
</evidence>
<evidence type="ECO:0000313" key="2">
    <source>
        <dbReference type="Proteomes" id="UP000236197"/>
    </source>
</evidence>
<reference evidence="2" key="1">
    <citation type="submission" date="2018-01" db="EMBL/GenBank/DDBJ databases">
        <title>Rubneribacter badeniensis gen. nov., sp. nov., and Colonibacter rubneri, gen. nov., sp. nov., WGS of new members of the Eggerthellaceae.</title>
        <authorList>
            <person name="Danylec N."/>
            <person name="Stoll D.A."/>
            <person name="Doetsch A."/>
            <person name="Kulling S.E."/>
            <person name="Huch M."/>
        </authorList>
    </citation>
    <scope>NUCLEOTIDE SEQUENCE [LARGE SCALE GENOMIC DNA]</scope>
    <source>
        <strain evidence="2">ResAG-96</strain>
    </source>
</reference>
<dbReference type="InterPro" id="IPR037481">
    <property type="entry name" value="LacX"/>
</dbReference>